<dbReference type="InterPro" id="IPR050708">
    <property type="entry name" value="T6SS_VgrG/RHS"/>
</dbReference>
<evidence type="ECO:0000313" key="2">
    <source>
        <dbReference type="Proteomes" id="UP000261174"/>
    </source>
</evidence>
<evidence type="ECO:0008006" key="3">
    <source>
        <dbReference type="Google" id="ProtNLM"/>
    </source>
</evidence>
<dbReference type="OrthoDB" id="2972467at2"/>
<dbReference type="PANTHER" id="PTHR32305">
    <property type="match status" value="1"/>
</dbReference>
<organism evidence="1 2">
    <name type="scientific">Chitinophaga silvisoli</name>
    <dbReference type="NCBI Taxonomy" id="2291814"/>
    <lineage>
        <taxon>Bacteria</taxon>
        <taxon>Pseudomonadati</taxon>
        <taxon>Bacteroidota</taxon>
        <taxon>Chitinophagia</taxon>
        <taxon>Chitinophagales</taxon>
        <taxon>Chitinophagaceae</taxon>
        <taxon>Chitinophaga</taxon>
    </lineage>
</organism>
<dbReference type="InterPro" id="IPR022385">
    <property type="entry name" value="Rhs_assc_core"/>
</dbReference>
<reference evidence="1 2" key="1">
    <citation type="submission" date="2018-08" db="EMBL/GenBank/DDBJ databases">
        <title>Chitinophaga sp. K20C18050901, a novel bacterium isolated from forest soil.</title>
        <authorList>
            <person name="Wang C."/>
        </authorList>
    </citation>
    <scope>NUCLEOTIDE SEQUENCE [LARGE SCALE GENOMIC DNA]</scope>
    <source>
        <strain evidence="1 2">K20C18050901</strain>
    </source>
</reference>
<keyword evidence="2" id="KW-1185">Reference proteome</keyword>
<dbReference type="Proteomes" id="UP000261174">
    <property type="component" value="Unassembled WGS sequence"/>
</dbReference>
<gene>
    <name evidence="1" type="ORF">DXN04_33525</name>
</gene>
<sequence>LAATRGIHMTQANLDSLLSSCNGNSACISLTSPVTIPPALQCYTGDICIGCKVIDTLYNNYLSKYPGNAPVRETTDSVQMKKNQLFENYMNVRLGFNKHYWEYMDFRTNQCHISDTTGGGGTIISRVSYVSEPVADTILLCGKSATIFTTVRDTINNCSDSAFLVYSKGYDLYNNYKDVLKNNFDKIYRDTAIAGGLRELFTLGYGTSEYQYTLYYYDQAGNLTRTIPPAGVVIDRSATWKANLAAARRVGTRFVPAHQMATEYRYNTLNQIISKKTPDDSITNYWYDKLGRLVVSQNVKQSLAKNYSYTNFDALGRPIEVGELTSATAMTSTISRSEQSLASWLNAAAATRSQITAITYDTAYTSVEKLFLTQENLRGRISWNGYYNNASDKDNRQFTTATFYTYGIHGNIDTLLQDYRVGAMSLNNNRFKKITYQHDLISNKINFIAYQPGQKDAFYHRYSYDAENRLTNVETSHDSIFWENDAYYEYYKDGSLARMVIGQQQVQGIDYAYTLQGWLKGVNSTVLTPLFDIGGDGASGGFVARDAYGFGIHYFGARDYSPISTSAKPFAAAIGNNSLFNGNISAISQNISTIGTPLEYTYSYDFLNRLTSMTANKGLDSLSNSWTNTFSALADFKETISYDANGNIQSYNRNGNKTFAGAPLGMDSLTYHYRRGTNKLSYVTDLVRGTNYGNDIDNQVSGNYKYDSSGNMVSDYGAGVDSIKWNVYGKISKIYKHDSTVISYTYDVSGNRISKTVDANQTWYVRDAVGNILSTYIYGDTSVNKGQLSQIEINLYGSGRLGITTLTTNVQDTLPPPATSMTGLGFGKNITFTRGKKSFELTNHLGNVLATVSDRKIGISLNNSFIDYYNPVVTSAQEYYPFGMLIPGRGGPIGTGKNVAGSTVVVHGDTIPATLTVTQRTNNLPSAYLATQSVTFDEEFTSGSADEFTTLLVDQSNTDPGTENGVSYGITSNGYRYGFNGKENDNELKGEGNVLAFEARIYDSRTGRFFTIDPLTQKYPGLSPYLFANNSPILNMDALGLEAEPGGPGGPGPGLSTSVIPEVETMAGEGMYINSQRGVGRLGNGYRPMGYKLGTLPQGGLDAPQRFITPAELDNLIPPRAGFSMNADGTSGTVIGVNGNTWQISLLTNEKAKETWTFGKPWWGKIAKRTDDLNEFGKDAGSGVEYFYRAMGWTEFKATGGYIQSRLYKGDIPFITSDLKYLTYANSFIFKGGEAYQYDIIVRYTVPKGTKAYLESVSIPALDNNGNNVTERARRANLPIMKAEKYSWPTSTGIGYFLNDNFGFPGNAGSVHFNGRIMAIDYIYKSTPGLYKAKKK</sequence>
<dbReference type="Gene3D" id="2.180.10.10">
    <property type="entry name" value="RHS repeat-associated core"/>
    <property type="match status" value="1"/>
</dbReference>
<protein>
    <recommendedName>
        <fullName evidence="3">RHS repeat-associated core domain-containing protein</fullName>
    </recommendedName>
</protein>
<evidence type="ECO:0000313" key="1">
    <source>
        <dbReference type="EMBL" id="RFM29268.1"/>
    </source>
</evidence>
<feature type="non-terminal residue" evidence="1">
    <location>
        <position position="1"/>
    </location>
</feature>
<dbReference type="NCBIfam" id="TIGR03696">
    <property type="entry name" value="Rhs_assc_core"/>
    <property type="match status" value="1"/>
</dbReference>
<name>A0A3E1NN93_9BACT</name>
<dbReference type="EMBL" id="QTJV01000027">
    <property type="protein sequence ID" value="RFM29268.1"/>
    <property type="molecule type" value="Genomic_DNA"/>
</dbReference>
<proteinExistence type="predicted"/>
<dbReference type="PANTHER" id="PTHR32305:SF15">
    <property type="entry name" value="PROTEIN RHSA-RELATED"/>
    <property type="match status" value="1"/>
</dbReference>
<accession>A0A3E1NN93</accession>
<comment type="caution">
    <text evidence="1">The sequence shown here is derived from an EMBL/GenBank/DDBJ whole genome shotgun (WGS) entry which is preliminary data.</text>
</comment>